<dbReference type="EMBL" id="JAODYH010000007">
    <property type="protein sequence ID" value="MCT9811859.1"/>
    <property type="molecule type" value="Genomic_DNA"/>
</dbReference>
<organism evidence="2 3">
    <name type="scientific">Acidovorax bellezanensis</name>
    <dbReference type="NCBI Taxonomy" id="2976702"/>
    <lineage>
        <taxon>Bacteria</taxon>
        <taxon>Pseudomonadati</taxon>
        <taxon>Pseudomonadota</taxon>
        <taxon>Betaproteobacteria</taxon>
        <taxon>Burkholderiales</taxon>
        <taxon>Comamonadaceae</taxon>
        <taxon>Acidovorax</taxon>
    </lineage>
</organism>
<evidence type="ECO:0000256" key="1">
    <source>
        <dbReference type="SAM" id="Phobius"/>
    </source>
</evidence>
<feature type="transmembrane region" description="Helical" evidence="1">
    <location>
        <begin position="207"/>
        <end position="227"/>
    </location>
</feature>
<evidence type="ECO:0000313" key="3">
    <source>
        <dbReference type="Proteomes" id="UP001525968"/>
    </source>
</evidence>
<accession>A0ABT2PN07</accession>
<dbReference type="InterPro" id="IPR005625">
    <property type="entry name" value="PepSY-ass_TM"/>
</dbReference>
<feature type="transmembrane region" description="Helical" evidence="1">
    <location>
        <begin position="357"/>
        <end position="379"/>
    </location>
</feature>
<gene>
    <name evidence="2" type="ORF">N0K08_14535</name>
</gene>
<dbReference type="Proteomes" id="UP001525968">
    <property type="component" value="Unassembled WGS sequence"/>
</dbReference>
<proteinExistence type="predicted"/>
<feature type="transmembrane region" description="Helical" evidence="1">
    <location>
        <begin position="153"/>
        <end position="175"/>
    </location>
</feature>
<sequence>MRGLLRRLHRWCGLVIAVLLLACSVTGSIIAFEHELDAALNPGLFRTGNLQPALPPNALIARVEAQDPRIRVTQLPLDTRPGQASEWHVQARELPAGATAGLGFDRLFVAPSSGRVLGARQWGAWQWDRAHLLPWLNRFHRTLTLPGRIGNQLLGAMAILWLLLSLSGLVLTLPARWSNFWSRWKPAWQLKAGAKGFRLVNDLHRAMGLWVLPLALCTAFTGIYLNLGNEVFKPVASLFGPISPHPVATLAQLGAPRPSSAILSPEQAVQAARGLLPDAAQDYVPWYMGHLAPRGAYRVAFKEPGMREQALRVRYEQVFIDDQTGELLGRFGYLSGTATDRFLVWMYPLHSGKSWGLAGRLLISLSGLVIALLCITGMLRWVKRRNMGKPTPRG</sequence>
<keyword evidence="1" id="KW-0812">Transmembrane</keyword>
<comment type="caution">
    <text evidence="2">The sequence shown here is derived from an EMBL/GenBank/DDBJ whole genome shotgun (WGS) entry which is preliminary data.</text>
</comment>
<keyword evidence="3" id="KW-1185">Reference proteome</keyword>
<reference evidence="2 3" key="1">
    <citation type="submission" date="2022-09" db="EMBL/GenBank/DDBJ databases">
        <title>Draft genome of isolate Be4.</title>
        <authorList>
            <person name="Sanchez-Castro I."/>
            <person name="Martinez-Rodriguez P."/>
            <person name="Descostes M."/>
            <person name="Merroun M."/>
        </authorList>
    </citation>
    <scope>NUCLEOTIDE SEQUENCE [LARGE SCALE GENOMIC DNA]</scope>
    <source>
        <strain evidence="2 3">Be4</strain>
    </source>
</reference>
<dbReference type="PROSITE" id="PS51257">
    <property type="entry name" value="PROKAR_LIPOPROTEIN"/>
    <property type="match status" value="1"/>
</dbReference>
<keyword evidence="1" id="KW-0472">Membrane</keyword>
<dbReference type="Pfam" id="PF03929">
    <property type="entry name" value="PepSY_TM"/>
    <property type="match status" value="1"/>
</dbReference>
<name>A0ABT2PN07_9BURK</name>
<dbReference type="PANTHER" id="PTHR34219">
    <property type="entry name" value="IRON-REGULATED INNER MEMBRANE PROTEIN-RELATED"/>
    <property type="match status" value="1"/>
</dbReference>
<dbReference type="RefSeq" id="WP_261501110.1">
    <property type="nucleotide sequence ID" value="NZ_JAODYH010000007.1"/>
</dbReference>
<dbReference type="PANTHER" id="PTHR34219:SF5">
    <property type="entry name" value="BLR4505 PROTEIN"/>
    <property type="match status" value="1"/>
</dbReference>
<evidence type="ECO:0000313" key="2">
    <source>
        <dbReference type="EMBL" id="MCT9811859.1"/>
    </source>
</evidence>
<protein>
    <submittedName>
        <fullName evidence="2">PepSY domain-containing protein</fullName>
    </submittedName>
</protein>
<keyword evidence="1" id="KW-1133">Transmembrane helix</keyword>